<feature type="domain" description="C1q" evidence="4">
    <location>
        <begin position="33"/>
        <end position="166"/>
    </location>
</feature>
<proteinExistence type="predicted"/>
<dbReference type="SMART" id="SM00110">
    <property type="entry name" value="C1Q"/>
    <property type="match status" value="1"/>
</dbReference>
<comment type="subcellular location">
    <subcellularLocation>
        <location evidence="1">Secreted</location>
    </subcellularLocation>
</comment>
<dbReference type="EMBL" id="CACVKT020004595">
    <property type="protein sequence ID" value="CAC5390646.1"/>
    <property type="molecule type" value="Genomic_DNA"/>
</dbReference>
<dbReference type="SUPFAM" id="SSF49842">
    <property type="entry name" value="TNF-like"/>
    <property type="match status" value="1"/>
</dbReference>
<dbReference type="Pfam" id="PF00386">
    <property type="entry name" value="C1q"/>
    <property type="match status" value="1"/>
</dbReference>
<evidence type="ECO:0000256" key="2">
    <source>
        <dbReference type="ARBA" id="ARBA00022525"/>
    </source>
</evidence>
<evidence type="ECO:0000313" key="5">
    <source>
        <dbReference type="EMBL" id="CAC5390646.1"/>
    </source>
</evidence>
<dbReference type="Gene3D" id="2.60.120.40">
    <property type="match status" value="1"/>
</dbReference>
<dbReference type="OrthoDB" id="6368610at2759"/>
<reference evidence="5 6" key="1">
    <citation type="submission" date="2020-06" db="EMBL/GenBank/DDBJ databases">
        <authorList>
            <person name="Li R."/>
            <person name="Bekaert M."/>
        </authorList>
    </citation>
    <scope>NUCLEOTIDE SEQUENCE [LARGE SCALE GENOMIC DNA]</scope>
    <source>
        <strain evidence="6">wild</strain>
    </source>
</reference>
<evidence type="ECO:0000256" key="3">
    <source>
        <dbReference type="ARBA" id="ARBA00022729"/>
    </source>
</evidence>
<dbReference type="InterPro" id="IPR008983">
    <property type="entry name" value="Tumour_necrosis_fac-like_dom"/>
</dbReference>
<dbReference type="GO" id="GO:0005576">
    <property type="term" value="C:extracellular region"/>
    <property type="evidence" value="ECO:0007669"/>
    <property type="project" value="UniProtKB-SubCell"/>
</dbReference>
<sequence length="166" mass="19104">MFRWNRWTDLKQNFSQYDEKIEKCVKQDKNGPTHVTQVAFHARLAKSVLLHGAQTVIFDKEITNIGKAYNPHTGLFKAPYAGLYFFSCTLTKVHTPYLRVQLMKNEVEVQLGHVERSNADAGSMIAVLYLNAGDIVKLHHHPTFGPERINGHWSFSQDISFNRYII</sequence>
<dbReference type="PANTHER" id="PTHR22923:SF116">
    <property type="entry name" value="C1Q DOMAIN-CONTAINING PROTEIN"/>
    <property type="match status" value="1"/>
</dbReference>
<evidence type="ECO:0000313" key="6">
    <source>
        <dbReference type="Proteomes" id="UP000507470"/>
    </source>
</evidence>
<evidence type="ECO:0000256" key="1">
    <source>
        <dbReference type="ARBA" id="ARBA00004613"/>
    </source>
</evidence>
<dbReference type="Proteomes" id="UP000507470">
    <property type="component" value="Unassembled WGS sequence"/>
</dbReference>
<keyword evidence="2" id="KW-0964">Secreted</keyword>
<dbReference type="InterPro" id="IPR001073">
    <property type="entry name" value="C1q_dom"/>
</dbReference>
<organism evidence="5 6">
    <name type="scientific">Mytilus coruscus</name>
    <name type="common">Sea mussel</name>
    <dbReference type="NCBI Taxonomy" id="42192"/>
    <lineage>
        <taxon>Eukaryota</taxon>
        <taxon>Metazoa</taxon>
        <taxon>Spiralia</taxon>
        <taxon>Lophotrochozoa</taxon>
        <taxon>Mollusca</taxon>
        <taxon>Bivalvia</taxon>
        <taxon>Autobranchia</taxon>
        <taxon>Pteriomorphia</taxon>
        <taxon>Mytilida</taxon>
        <taxon>Mytiloidea</taxon>
        <taxon>Mytilidae</taxon>
        <taxon>Mytilinae</taxon>
        <taxon>Mytilus</taxon>
    </lineage>
</organism>
<keyword evidence="6" id="KW-1185">Reference proteome</keyword>
<dbReference type="InterPro" id="IPR050822">
    <property type="entry name" value="Cerebellin_Synaptic_Org"/>
</dbReference>
<dbReference type="AlphaFoldDB" id="A0A6J8C570"/>
<dbReference type="PROSITE" id="PS50871">
    <property type="entry name" value="C1Q"/>
    <property type="match status" value="1"/>
</dbReference>
<name>A0A6J8C570_MYTCO</name>
<evidence type="ECO:0000259" key="4">
    <source>
        <dbReference type="PROSITE" id="PS50871"/>
    </source>
</evidence>
<gene>
    <name evidence="5" type="ORF">MCOR_25732</name>
</gene>
<dbReference type="PANTHER" id="PTHR22923">
    <property type="entry name" value="CEREBELLIN-RELATED"/>
    <property type="match status" value="1"/>
</dbReference>
<keyword evidence="3" id="KW-0732">Signal</keyword>
<dbReference type="PRINTS" id="PR00007">
    <property type="entry name" value="COMPLEMNTC1Q"/>
</dbReference>
<accession>A0A6J8C570</accession>
<protein>
    <recommendedName>
        <fullName evidence="4">C1q domain-containing protein</fullName>
    </recommendedName>
</protein>